<dbReference type="InterPro" id="IPR010559">
    <property type="entry name" value="Sig_transdc_His_kin_internal"/>
</dbReference>
<evidence type="ECO:0000313" key="3">
    <source>
        <dbReference type="EMBL" id="RMH93532.1"/>
    </source>
</evidence>
<dbReference type="InterPro" id="IPR050640">
    <property type="entry name" value="Bact_2-comp_sensor_kinase"/>
</dbReference>
<keyword evidence="3" id="KW-0418">Kinase</keyword>
<evidence type="ECO:0000313" key="4">
    <source>
        <dbReference type="Proteomes" id="UP000275012"/>
    </source>
</evidence>
<gene>
    <name evidence="3" type="ORF">EBB59_04610</name>
</gene>
<keyword evidence="3" id="KW-0808">Transferase</keyword>
<dbReference type="GO" id="GO:0000155">
    <property type="term" value="F:phosphorelay sensor kinase activity"/>
    <property type="evidence" value="ECO:0007669"/>
    <property type="project" value="InterPro"/>
</dbReference>
<evidence type="ECO:0000256" key="1">
    <source>
        <dbReference type="SAM" id="Phobius"/>
    </source>
</evidence>
<name>A0A3M2I2S6_9GAMM</name>
<proteinExistence type="predicted"/>
<organism evidence="3 4">
    <name type="scientific">Solilutibacter pythonis</name>
    <dbReference type="NCBI Taxonomy" id="2483112"/>
    <lineage>
        <taxon>Bacteria</taxon>
        <taxon>Pseudomonadati</taxon>
        <taxon>Pseudomonadota</taxon>
        <taxon>Gammaproteobacteria</taxon>
        <taxon>Lysobacterales</taxon>
        <taxon>Lysobacteraceae</taxon>
        <taxon>Solilutibacter</taxon>
    </lineage>
</organism>
<dbReference type="AlphaFoldDB" id="A0A3M2I2S6"/>
<dbReference type="SUPFAM" id="SSF55874">
    <property type="entry name" value="ATPase domain of HSP90 chaperone/DNA topoisomerase II/histidine kinase"/>
    <property type="match status" value="1"/>
</dbReference>
<dbReference type="GO" id="GO:0016020">
    <property type="term" value="C:membrane"/>
    <property type="evidence" value="ECO:0007669"/>
    <property type="project" value="InterPro"/>
</dbReference>
<dbReference type="InterPro" id="IPR036890">
    <property type="entry name" value="HATPase_C_sf"/>
</dbReference>
<feature type="transmembrane region" description="Helical" evidence="1">
    <location>
        <begin position="44"/>
        <end position="66"/>
    </location>
</feature>
<dbReference type="Gene3D" id="3.30.565.10">
    <property type="entry name" value="Histidine kinase-like ATPase, C-terminal domain"/>
    <property type="match status" value="1"/>
</dbReference>
<dbReference type="Proteomes" id="UP000275012">
    <property type="component" value="Unassembled WGS sequence"/>
</dbReference>
<accession>A0A3M2I2S6</accession>
<keyword evidence="1" id="KW-1133">Transmembrane helix</keyword>
<keyword evidence="4" id="KW-1185">Reference proteome</keyword>
<evidence type="ECO:0000259" key="2">
    <source>
        <dbReference type="Pfam" id="PF06580"/>
    </source>
</evidence>
<dbReference type="RefSeq" id="WP_122100980.1">
    <property type="nucleotide sequence ID" value="NZ_RFLY01000005.1"/>
</dbReference>
<keyword evidence="1" id="KW-0812">Transmembrane</keyword>
<dbReference type="Pfam" id="PF06580">
    <property type="entry name" value="His_kinase"/>
    <property type="match status" value="1"/>
</dbReference>
<sequence length="344" mass="37490">MRSLSHPVDVLWQPNTLLSIFAAGGLLALTLALASGTGEARLIHFGLLSFAVQWVILCTLSLLFLLRKDLRQRSAREVIAFALLALLAVTLASTWLSWQTTGSLWGISESDWWRGGIRFFISIFSATLIGLLALRAQWESRQLALRLKQAEFDALRARVDPHFLFNTLNTATALVHVQPDQAERVLLDLSDLFRAALSGKGEHTLAREVALTERYLQIERLRLGERLRLAWDLPSPLPELPIPSLALQTLAENAVRHGIEQIPGGGVLAITGDTHDGGLRLRVRNPTPSQADADAAAAGHRVGIAATRARIEAAGDGRGKLHIRHAEGVFEAEIELPPPADASG</sequence>
<dbReference type="OrthoDB" id="2514702at2"/>
<dbReference type="PANTHER" id="PTHR34220">
    <property type="entry name" value="SENSOR HISTIDINE KINASE YPDA"/>
    <property type="match status" value="1"/>
</dbReference>
<keyword evidence="1" id="KW-0472">Membrane</keyword>
<reference evidence="3 4" key="1">
    <citation type="submission" date="2018-10" db="EMBL/GenBank/DDBJ databases">
        <title>Proposal of Lysobacter pythonis sp. nov. isolated from royal pythons (Python regius).</title>
        <authorList>
            <person name="Hans-Juergen B."/>
            <person name="Huptas C."/>
            <person name="Sandra B."/>
            <person name="Igor L."/>
            <person name="Joachim S."/>
            <person name="Siegfried S."/>
            <person name="Mareike W."/>
            <person name="Peter K."/>
        </authorList>
    </citation>
    <scope>NUCLEOTIDE SEQUENCE [LARGE SCALE GENOMIC DNA]</scope>
    <source>
        <strain evidence="3 4">4284/11</strain>
    </source>
</reference>
<protein>
    <submittedName>
        <fullName evidence="3">Sensor histidine kinase</fullName>
    </submittedName>
</protein>
<feature type="transmembrane region" description="Helical" evidence="1">
    <location>
        <begin position="117"/>
        <end position="138"/>
    </location>
</feature>
<comment type="caution">
    <text evidence="3">The sequence shown here is derived from an EMBL/GenBank/DDBJ whole genome shotgun (WGS) entry which is preliminary data.</text>
</comment>
<dbReference type="EMBL" id="RFLY01000005">
    <property type="protein sequence ID" value="RMH93532.1"/>
    <property type="molecule type" value="Genomic_DNA"/>
</dbReference>
<feature type="domain" description="Signal transduction histidine kinase internal region" evidence="2">
    <location>
        <begin position="150"/>
        <end position="227"/>
    </location>
</feature>
<dbReference type="PANTHER" id="PTHR34220:SF7">
    <property type="entry name" value="SENSOR HISTIDINE KINASE YPDA"/>
    <property type="match status" value="1"/>
</dbReference>
<feature type="transmembrane region" description="Helical" evidence="1">
    <location>
        <begin position="78"/>
        <end position="97"/>
    </location>
</feature>